<accession>A0ABT1E1C2</accession>
<dbReference type="Pfam" id="PF03033">
    <property type="entry name" value="Glyco_transf_28"/>
    <property type="match status" value="1"/>
</dbReference>
<evidence type="ECO:0000259" key="1">
    <source>
        <dbReference type="Pfam" id="PF03033"/>
    </source>
</evidence>
<feature type="domain" description="Erythromycin biosynthesis protein CIII-like C-terminal" evidence="2">
    <location>
        <begin position="295"/>
        <end position="399"/>
    </location>
</feature>
<keyword evidence="4" id="KW-1185">Reference proteome</keyword>
<dbReference type="CDD" id="cd03784">
    <property type="entry name" value="GT1_Gtf-like"/>
    <property type="match status" value="1"/>
</dbReference>
<dbReference type="PANTHER" id="PTHR48050">
    <property type="entry name" value="STEROL 3-BETA-GLUCOSYLTRANSFERASE"/>
    <property type="match status" value="1"/>
</dbReference>
<proteinExistence type="predicted"/>
<sequence length="407" mass="42599">MRIVTLAVGSRGDVAPYVGLGVRLQQAGHEVAIATHTHFETMVVEAGLGFAALPLDTREELMAKAGSGSLTGIVAVNRSVGAQALPLGRAMAAAAQGADVLLLTPAGWIGGHVAEGLKLPSLGVYLQPMTPTREFPPSTVTTRSLGAWGNRAAARAVLEWGQQPYKKGVRALRAELGLPPIGHRQWLRDLDASGWPICYGYSPHVVPQPADWPSSCTTVGYWWPAPAPDFTPPAELAAFLEAGPPPVYVGFGSMPSRDARALSALVRDAARAAGVRAVVSAGWAGLETSGDDALTISEVPHEWLFPRMAAVVHHAGAGTTAAGLRAGVPAVPVPLMVDQPFWAQHLVRLGVAPTTIPFRRLTATRLGAAIRTAVEDPSYRQRAGEMAAILSAEDGAAGVLHALDNLN</sequence>
<organism evidence="3 4">
    <name type="scientific">Paractinoplanes aksuensis</name>
    <dbReference type="NCBI Taxonomy" id="2939490"/>
    <lineage>
        <taxon>Bacteria</taxon>
        <taxon>Bacillati</taxon>
        <taxon>Actinomycetota</taxon>
        <taxon>Actinomycetes</taxon>
        <taxon>Micromonosporales</taxon>
        <taxon>Micromonosporaceae</taxon>
        <taxon>Paractinoplanes</taxon>
    </lineage>
</organism>
<dbReference type="SUPFAM" id="SSF53756">
    <property type="entry name" value="UDP-Glycosyltransferase/glycogen phosphorylase"/>
    <property type="match status" value="1"/>
</dbReference>
<dbReference type="Pfam" id="PF06722">
    <property type="entry name" value="EryCIII-like_C"/>
    <property type="match status" value="1"/>
</dbReference>
<dbReference type="Gene3D" id="3.40.50.2000">
    <property type="entry name" value="Glycogen Phosphorylase B"/>
    <property type="match status" value="2"/>
</dbReference>
<protein>
    <submittedName>
        <fullName evidence="3">Glycosyltransferase</fullName>
    </submittedName>
</protein>
<dbReference type="InterPro" id="IPR004276">
    <property type="entry name" value="GlycoTrans_28_N"/>
</dbReference>
<feature type="domain" description="Glycosyltransferase family 28 N-terminal" evidence="1">
    <location>
        <begin position="3"/>
        <end position="135"/>
    </location>
</feature>
<dbReference type="RefSeq" id="WP_253242958.1">
    <property type="nucleotide sequence ID" value="NZ_JAMYJR010000052.1"/>
</dbReference>
<evidence type="ECO:0000259" key="2">
    <source>
        <dbReference type="Pfam" id="PF06722"/>
    </source>
</evidence>
<gene>
    <name evidence="3" type="ORF">M1L60_40810</name>
</gene>
<reference evidence="3 4" key="1">
    <citation type="submission" date="2022-06" db="EMBL/GenBank/DDBJ databases">
        <title>New Species of the Genus Actinoplanes, ActinopZanes ferrugineus.</title>
        <authorList>
            <person name="Ding P."/>
        </authorList>
    </citation>
    <scope>NUCLEOTIDE SEQUENCE [LARGE SCALE GENOMIC DNA]</scope>
    <source>
        <strain evidence="3 4">TRM88003</strain>
    </source>
</reference>
<evidence type="ECO:0000313" key="4">
    <source>
        <dbReference type="Proteomes" id="UP001523369"/>
    </source>
</evidence>
<dbReference type="EMBL" id="JAMYJR010000052">
    <property type="protein sequence ID" value="MCO8276939.1"/>
    <property type="molecule type" value="Genomic_DNA"/>
</dbReference>
<evidence type="ECO:0000313" key="3">
    <source>
        <dbReference type="EMBL" id="MCO8276939.1"/>
    </source>
</evidence>
<dbReference type="InterPro" id="IPR002213">
    <property type="entry name" value="UDP_glucos_trans"/>
</dbReference>
<dbReference type="InterPro" id="IPR010610">
    <property type="entry name" value="EryCIII-like_C"/>
</dbReference>
<dbReference type="Proteomes" id="UP001523369">
    <property type="component" value="Unassembled WGS sequence"/>
</dbReference>
<comment type="caution">
    <text evidence="3">The sequence shown here is derived from an EMBL/GenBank/DDBJ whole genome shotgun (WGS) entry which is preliminary data.</text>
</comment>
<name>A0ABT1E1C2_9ACTN</name>
<dbReference type="InterPro" id="IPR050426">
    <property type="entry name" value="Glycosyltransferase_28"/>
</dbReference>
<dbReference type="PANTHER" id="PTHR48050:SF13">
    <property type="entry name" value="STEROL 3-BETA-GLUCOSYLTRANSFERASE UGT80A2"/>
    <property type="match status" value="1"/>
</dbReference>